<evidence type="ECO:0000313" key="11">
    <source>
        <dbReference type="EMBL" id="ALD51417.1"/>
    </source>
</evidence>
<keyword evidence="6 10" id="KW-1133">Transmembrane helix</keyword>
<sequence>SKAAALLDGAEELVCPNATFLRLMGLWRARGWTGAARGWFCWTLVLFVTATSAGKLCLDTPQELAAVADYGYAVFHLSAVTVKVACFILQRSTIEELVNLLDETRKTYGKTEANYQVRQIYQRRATNIYRVLQALAVAVICMWISSLVIQRQGLKEGERPPPNPIWMPDNSPGYEIVYSVQSLCGSAAVQASMLIDTSFYKLTLMVTAELQILNDNLATLGRAAEA</sequence>
<evidence type="ECO:0000256" key="8">
    <source>
        <dbReference type="ARBA" id="ARBA00023170"/>
    </source>
</evidence>
<dbReference type="Pfam" id="PF02949">
    <property type="entry name" value="7tm_6"/>
    <property type="match status" value="1"/>
</dbReference>
<keyword evidence="8 11" id="KW-0675">Receptor</keyword>
<dbReference type="GO" id="GO:0005886">
    <property type="term" value="C:plasma membrane"/>
    <property type="evidence" value="ECO:0007669"/>
    <property type="project" value="UniProtKB-SubCell"/>
</dbReference>
<dbReference type="AlphaFoldDB" id="A0A0M4J2X3"/>
<dbReference type="EMBL" id="KP843281">
    <property type="protein sequence ID" value="ALD51417.1"/>
    <property type="molecule type" value="mRNA"/>
</dbReference>
<accession>A0A0M4J2X3</accession>
<evidence type="ECO:0000256" key="4">
    <source>
        <dbReference type="ARBA" id="ARBA00022692"/>
    </source>
</evidence>
<evidence type="ECO:0000256" key="7">
    <source>
        <dbReference type="ARBA" id="ARBA00023136"/>
    </source>
</evidence>
<keyword evidence="9" id="KW-0807">Transducer</keyword>
<keyword evidence="2" id="KW-1003">Cell membrane</keyword>
<feature type="non-terminal residue" evidence="11">
    <location>
        <position position="226"/>
    </location>
</feature>
<evidence type="ECO:0000256" key="9">
    <source>
        <dbReference type="ARBA" id="ARBA00023224"/>
    </source>
</evidence>
<protein>
    <submittedName>
        <fullName evidence="11">Odorant receptor 137</fullName>
    </submittedName>
</protein>
<feature type="transmembrane region" description="Helical" evidence="10">
    <location>
        <begin position="128"/>
        <end position="149"/>
    </location>
</feature>
<evidence type="ECO:0000256" key="10">
    <source>
        <dbReference type="SAM" id="Phobius"/>
    </source>
</evidence>
<dbReference type="PANTHER" id="PTHR21137:SF35">
    <property type="entry name" value="ODORANT RECEPTOR 19A-RELATED"/>
    <property type="match status" value="1"/>
</dbReference>
<keyword evidence="5" id="KW-0552">Olfaction</keyword>
<dbReference type="GO" id="GO:0005549">
    <property type="term" value="F:odorant binding"/>
    <property type="evidence" value="ECO:0007669"/>
    <property type="project" value="InterPro"/>
</dbReference>
<keyword evidence="7 10" id="KW-0472">Membrane</keyword>
<dbReference type="GO" id="GO:0007165">
    <property type="term" value="P:signal transduction"/>
    <property type="evidence" value="ECO:0007669"/>
    <property type="project" value="UniProtKB-KW"/>
</dbReference>
<evidence type="ECO:0000256" key="1">
    <source>
        <dbReference type="ARBA" id="ARBA00004651"/>
    </source>
</evidence>
<evidence type="ECO:0000256" key="2">
    <source>
        <dbReference type="ARBA" id="ARBA00022475"/>
    </source>
</evidence>
<organism evidence="11">
    <name type="scientific">Locusta migratoria</name>
    <name type="common">Migratory locust</name>
    <dbReference type="NCBI Taxonomy" id="7004"/>
    <lineage>
        <taxon>Eukaryota</taxon>
        <taxon>Metazoa</taxon>
        <taxon>Ecdysozoa</taxon>
        <taxon>Arthropoda</taxon>
        <taxon>Hexapoda</taxon>
        <taxon>Insecta</taxon>
        <taxon>Pterygota</taxon>
        <taxon>Neoptera</taxon>
        <taxon>Polyneoptera</taxon>
        <taxon>Orthoptera</taxon>
        <taxon>Caelifera</taxon>
        <taxon>Acrididea</taxon>
        <taxon>Acridomorpha</taxon>
        <taxon>Acridoidea</taxon>
        <taxon>Acrididae</taxon>
        <taxon>Oedipodinae</taxon>
        <taxon>Locusta</taxon>
    </lineage>
</organism>
<dbReference type="GO" id="GO:0004984">
    <property type="term" value="F:olfactory receptor activity"/>
    <property type="evidence" value="ECO:0007669"/>
    <property type="project" value="InterPro"/>
</dbReference>
<evidence type="ECO:0000256" key="6">
    <source>
        <dbReference type="ARBA" id="ARBA00022989"/>
    </source>
</evidence>
<dbReference type="InterPro" id="IPR004117">
    <property type="entry name" value="7tm6_olfct_rcpt"/>
</dbReference>
<proteinExistence type="evidence at transcript level"/>
<reference evidence="11" key="1">
    <citation type="journal article" date="2015" name="Cell. Mol. Life Sci.">
        <title>Identification and functional analysis of olfactory receptor family reveal unusual characteristics of the olfactory system in the migratory locust.</title>
        <authorList>
            <person name="Wang Z."/>
            <person name="Yang P."/>
            <person name="Chen D."/>
            <person name="Jiang F."/>
            <person name="Li Y."/>
            <person name="Wang X."/>
            <person name="Kang L."/>
        </authorList>
    </citation>
    <scope>NUCLEOTIDE SEQUENCE</scope>
</reference>
<dbReference type="PANTHER" id="PTHR21137">
    <property type="entry name" value="ODORANT RECEPTOR"/>
    <property type="match status" value="1"/>
</dbReference>
<evidence type="ECO:0000256" key="5">
    <source>
        <dbReference type="ARBA" id="ARBA00022725"/>
    </source>
</evidence>
<keyword evidence="4 10" id="KW-0812">Transmembrane</keyword>
<name>A0A0M4J2X3_LOCMI</name>
<reference evidence="11" key="2">
    <citation type="submission" date="2015-02" db="EMBL/GenBank/DDBJ databases">
        <authorList>
            <person name="Torres C."/>
        </authorList>
    </citation>
    <scope>NUCLEOTIDE SEQUENCE</scope>
</reference>
<feature type="non-terminal residue" evidence="11">
    <location>
        <position position="1"/>
    </location>
</feature>
<keyword evidence="3" id="KW-0716">Sensory transduction</keyword>
<comment type="subcellular location">
    <subcellularLocation>
        <location evidence="1">Cell membrane</location>
        <topology evidence="1">Multi-pass membrane protein</topology>
    </subcellularLocation>
</comment>
<evidence type="ECO:0000256" key="3">
    <source>
        <dbReference type="ARBA" id="ARBA00022606"/>
    </source>
</evidence>